<proteinExistence type="predicted"/>
<feature type="region of interest" description="Disordered" evidence="1">
    <location>
        <begin position="104"/>
        <end position="124"/>
    </location>
</feature>
<dbReference type="PANTHER" id="PTHR30007:SF0">
    <property type="entry name" value="TRANSPOSASE"/>
    <property type="match status" value="1"/>
</dbReference>
<dbReference type="InterPro" id="IPR025161">
    <property type="entry name" value="IS402-like_dom"/>
</dbReference>
<accession>A0A1U7NA17</accession>
<dbReference type="NCBIfam" id="NF033580">
    <property type="entry name" value="transpos_IS5_3"/>
    <property type="match status" value="1"/>
</dbReference>
<name>A0A1U7NA17_9CYAN</name>
<gene>
    <name evidence="3" type="ORF">BJP37_30975</name>
</gene>
<evidence type="ECO:0000313" key="4">
    <source>
        <dbReference type="Proteomes" id="UP000186657"/>
    </source>
</evidence>
<reference evidence="3 4" key="1">
    <citation type="submission" date="2016-10" db="EMBL/GenBank/DDBJ databases">
        <title>Comparative genomics uncovers the prolific and rare metabolic potential of the cyanobacterial genus Moorea.</title>
        <authorList>
            <person name="Leao T."/>
            <person name="Castelao G."/>
            <person name="Korobeynikov A."/>
            <person name="Monroe E.A."/>
            <person name="Podell S."/>
            <person name="Glukhov E."/>
            <person name="Allen E."/>
            <person name="Gerwick W.H."/>
            <person name="Gerwick L."/>
        </authorList>
    </citation>
    <scope>NUCLEOTIDE SEQUENCE [LARGE SCALE GENOMIC DNA]</scope>
    <source>
        <strain evidence="3 4">PNG5-198</strain>
    </source>
</reference>
<feature type="domain" description="Insertion element IS402-like" evidence="2">
    <location>
        <begin position="19"/>
        <end position="92"/>
    </location>
</feature>
<keyword evidence="4" id="KW-1185">Reference proteome</keyword>
<comment type="caution">
    <text evidence="3">The sequence shown here is derived from an EMBL/GenBank/DDBJ whole genome shotgun (WGS) entry which is preliminary data.</text>
</comment>
<evidence type="ECO:0000313" key="3">
    <source>
        <dbReference type="EMBL" id="OLT62797.1"/>
    </source>
</evidence>
<dbReference type="AlphaFoldDB" id="A0A1U7NA17"/>
<sequence length="145" mass="17063">MSRLPEIANPHRQAYPSDMSDREWEVLRRLIPEPKGFGHPRMVNLREIINAIFYVQRSGCQWEMLPHDFPPHPTVYGYFRKWQRKGIWQRMHDQLRHQLRQQMGREEDSSVAIADSQSVKTAEKRGRSTAMTVAKKLKAVNAILL</sequence>
<dbReference type="Pfam" id="PF13340">
    <property type="entry name" value="DUF4096"/>
    <property type="match status" value="1"/>
</dbReference>
<dbReference type="EMBL" id="MKZS01000001">
    <property type="protein sequence ID" value="OLT62797.1"/>
    <property type="molecule type" value="Genomic_DNA"/>
</dbReference>
<evidence type="ECO:0000256" key="1">
    <source>
        <dbReference type="SAM" id="MobiDB-lite"/>
    </source>
</evidence>
<dbReference type="Proteomes" id="UP000186657">
    <property type="component" value="Unassembled WGS sequence"/>
</dbReference>
<protein>
    <submittedName>
        <fullName evidence="3">Transposase</fullName>
    </submittedName>
</protein>
<dbReference type="PANTHER" id="PTHR30007">
    <property type="entry name" value="PHP DOMAIN PROTEIN"/>
    <property type="match status" value="1"/>
</dbReference>
<evidence type="ECO:0000259" key="2">
    <source>
        <dbReference type="Pfam" id="PF13340"/>
    </source>
</evidence>
<organism evidence="3 4">
    <name type="scientific">Moorena bouillonii PNG</name>
    <dbReference type="NCBI Taxonomy" id="568701"/>
    <lineage>
        <taxon>Bacteria</taxon>
        <taxon>Bacillati</taxon>
        <taxon>Cyanobacteriota</taxon>
        <taxon>Cyanophyceae</taxon>
        <taxon>Coleofasciculales</taxon>
        <taxon>Coleofasciculaceae</taxon>
        <taxon>Moorena</taxon>
    </lineage>
</organism>